<evidence type="ECO:0000313" key="1">
    <source>
        <dbReference type="EMBL" id="QRC98655.1"/>
    </source>
</evidence>
<organism evidence="1 2">
    <name type="scientific">Phaeosphaeria nodorum (strain SN15 / ATCC MYA-4574 / FGSC 10173)</name>
    <name type="common">Glume blotch fungus</name>
    <name type="synonym">Parastagonospora nodorum</name>
    <dbReference type="NCBI Taxonomy" id="321614"/>
    <lineage>
        <taxon>Eukaryota</taxon>
        <taxon>Fungi</taxon>
        <taxon>Dikarya</taxon>
        <taxon>Ascomycota</taxon>
        <taxon>Pezizomycotina</taxon>
        <taxon>Dothideomycetes</taxon>
        <taxon>Pleosporomycetidae</taxon>
        <taxon>Pleosporales</taxon>
        <taxon>Pleosporineae</taxon>
        <taxon>Phaeosphaeriaceae</taxon>
        <taxon>Parastagonospora</taxon>
    </lineage>
</organism>
<evidence type="ECO:0000313" key="2">
    <source>
        <dbReference type="Proteomes" id="UP000663193"/>
    </source>
</evidence>
<dbReference type="AlphaFoldDB" id="A0A7U2I0E4"/>
<dbReference type="EMBL" id="CP069030">
    <property type="protein sequence ID" value="QRC98655.1"/>
    <property type="molecule type" value="Genomic_DNA"/>
</dbReference>
<feature type="non-terminal residue" evidence="1">
    <location>
        <position position="1"/>
    </location>
</feature>
<proteinExistence type="predicted"/>
<sequence length="106" mass="11630">CRYILRSKHGACMCVQEHSQGGKESMCNNPSARRVVYGARSQCLSSGCVTFPATALPSSEVWYVAGLLRCLFQSCRVQVALVSRCAGVTGLQTIKRKLEKVMNIDE</sequence>
<gene>
    <name evidence="1" type="ORF">JI435_047010</name>
</gene>
<reference evidence="2" key="1">
    <citation type="journal article" date="2021" name="BMC Genomics">
        <title>Chromosome-level genome assembly and manually-curated proteome of model necrotroph Parastagonospora nodorum Sn15 reveals a genome-wide trove of candidate effector homologs, and redundancy of virulence-related functions within an accessory chromosome.</title>
        <authorList>
            <person name="Bertazzoni S."/>
            <person name="Jones D.A.B."/>
            <person name="Phan H.T."/>
            <person name="Tan K.-C."/>
            <person name="Hane J.K."/>
        </authorList>
    </citation>
    <scope>NUCLEOTIDE SEQUENCE [LARGE SCALE GENOMIC DNA]</scope>
    <source>
        <strain evidence="2">SN15 / ATCC MYA-4574 / FGSC 10173)</strain>
    </source>
</reference>
<keyword evidence="2" id="KW-1185">Reference proteome</keyword>
<name>A0A7U2I0E4_PHANO</name>
<protein>
    <submittedName>
        <fullName evidence="1">Uncharacterized protein</fullName>
    </submittedName>
</protein>
<dbReference type="Proteomes" id="UP000663193">
    <property type="component" value="Chromosome 8"/>
</dbReference>
<accession>A0A7U2I0E4</accession>
<dbReference type="VEuPathDB" id="FungiDB:JI435_047010"/>